<evidence type="ECO:0000256" key="3">
    <source>
        <dbReference type="ARBA" id="ARBA00023163"/>
    </source>
</evidence>
<dbReference type="SMART" id="SM00100">
    <property type="entry name" value="cNMP"/>
    <property type="match status" value="1"/>
</dbReference>
<organism evidence="6 7">
    <name type="scientific">Hydrogenophaga pseudoflava</name>
    <name type="common">Pseudomonas carboxydoflava</name>
    <dbReference type="NCBI Taxonomy" id="47421"/>
    <lineage>
        <taxon>Bacteria</taxon>
        <taxon>Pseudomonadati</taxon>
        <taxon>Pseudomonadota</taxon>
        <taxon>Betaproteobacteria</taxon>
        <taxon>Burkholderiales</taxon>
        <taxon>Comamonadaceae</taxon>
        <taxon>Hydrogenophaga</taxon>
    </lineage>
</organism>
<dbReference type="InterPro" id="IPR000595">
    <property type="entry name" value="cNMP-bd_dom"/>
</dbReference>
<reference evidence="6 7" key="1">
    <citation type="submission" date="2019-03" db="EMBL/GenBank/DDBJ databases">
        <authorList>
            <person name="Sebastian G."/>
            <person name="Baumann P."/>
            <person name="Ruckert C."/>
            <person name="Kalinowski J."/>
            <person name="Nebel B."/>
            <person name="Takors R."/>
            <person name="Blombach B."/>
        </authorList>
    </citation>
    <scope>NUCLEOTIDE SEQUENCE [LARGE SCALE GENOMIC DNA]</scope>
    <source>
        <strain evidence="6 7">DSM 1084</strain>
    </source>
</reference>
<dbReference type="Gene3D" id="1.10.10.10">
    <property type="entry name" value="Winged helix-like DNA-binding domain superfamily/Winged helix DNA-binding domain"/>
    <property type="match status" value="1"/>
</dbReference>
<keyword evidence="3" id="KW-0804">Transcription</keyword>
<feature type="domain" description="Cyclic nucleotide-binding" evidence="4">
    <location>
        <begin position="17"/>
        <end position="137"/>
    </location>
</feature>
<evidence type="ECO:0000313" key="6">
    <source>
        <dbReference type="EMBL" id="QBM27512.1"/>
    </source>
</evidence>
<dbReference type="Gene3D" id="2.60.120.10">
    <property type="entry name" value="Jelly Rolls"/>
    <property type="match status" value="1"/>
</dbReference>
<dbReference type="InterPro" id="IPR036390">
    <property type="entry name" value="WH_DNA-bd_sf"/>
</dbReference>
<dbReference type="InterPro" id="IPR018490">
    <property type="entry name" value="cNMP-bd_dom_sf"/>
</dbReference>
<dbReference type="SMART" id="SM00419">
    <property type="entry name" value="HTH_CRP"/>
    <property type="match status" value="1"/>
</dbReference>
<dbReference type="RefSeq" id="WP_133156201.1">
    <property type="nucleotide sequence ID" value="NZ_CP037867.1"/>
</dbReference>
<dbReference type="KEGG" id="hpse:HPF_07445"/>
<keyword evidence="1" id="KW-0805">Transcription regulation</keyword>
<dbReference type="AlphaFoldDB" id="A0A4P6WUJ5"/>
<evidence type="ECO:0000259" key="4">
    <source>
        <dbReference type="PROSITE" id="PS50042"/>
    </source>
</evidence>
<sequence length="230" mass="25754">MDLSRFDLPRYLSMLPLFQEMQAPELQRLAQGSQLREFARGADIFRIGDPCDEFHVTVAGQVKLFAISPAGQEKIIELVGPGNSFAEALMFMQRPYIINAQALTDTLLLSVSRAAVMHEIQGDAQFCMRMLAGLSRRLHGLVNDVQAYSLHSGVERVIGYLMRDLPEEGGEAAASVLLPVSKASIASRLSMTPEYFSKVLRELEDQGLIEVDKREIRLLDTQRLSRYPLQ</sequence>
<dbReference type="InterPro" id="IPR036388">
    <property type="entry name" value="WH-like_DNA-bd_sf"/>
</dbReference>
<dbReference type="SUPFAM" id="SSF46785">
    <property type="entry name" value="Winged helix' DNA-binding domain"/>
    <property type="match status" value="1"/>
</dbReference>
<dbReference type="PROSITE" id="PS51063">
    <property type="entry name" value="HTH_CRP_2"/>
    <property type="match status" value="1"/>
</dbReference>
<dbReference type="PANTHER" id="PTHR24567">
    <property type="entry name" value="CRP FAMILY TRANSCRIPTIONAL REGULATORY PROTEIN"/>
    <property type="match status" value="1"/>
</dbReference>
<dbReference type="SUPFAM" id="SSF51206">
    <property type="entry name" value="cAMP-binding domain-like"/>
    <property type="match status" value="1"/>
</dbReference>
<evidence type="ECO:0000313" key="7">
    <source>
        <dbReference type="Proteomes" id="UP000293912"/>
    </source>
</evidence>
<dbReference type="InterPro" id="IPR012318">
    <property type="entry name" value="HTH_CRP"/>
</dbReference>
<keyword evidence="6" id="KW-0675">Receptor</keyword>
<keyword evidence="7" id="KW-1185">Reference proteome</keyword>
<dbReference type="PROSITE" id="PS50042">
    <property type="entry name" value="CNMP_BINDING_3"/>
    <property type="match status" value="1"/>
</dbReference>
<dbReference type="Pfam" id="PF00027">
    <property type="entry name" value="cNMP_binding"/>
    <property type="match status" value="1"/>
</dbReference>
<evidence type="ECO:0000256" key="2">
    <source>
        <dbReference type="ARBA" id="ARBA00023125"/>
    </source>
</evidence>
<dbReference type="InterPro" id="IPR050397">
    <property type="entry name" value="Env_Response_Regulators"/>
</dbReference>
<dbReference type="CDD" id="cd00038">
    <property type="entry name" value="CAP_ED"/>
    <property type="match status" value="1"/>
</dbReference>
<gene>
    <name evidence="6" type="primary">crp5</name>
    <name evidence="6" type="ORF">HPF_07445</name>
</gene>
<keyword evidence="2" id="KW-0238">DNA-binding</keyword>
<feature type="domain" description="HTH crp-type" evidence="5">
    <location>
        <begin position="151"/>
        <end position="222"/>
    </location>
</feature>
<dbReference type="GO" id="GO:0003700">
    <property type="term" value="F:DNA-binding transcription factor activity"/>
    <property type="evidence" value="ECO:0007669"/>
    <property type="project" value="TreeGrafter"/>
</dbReference>
<dbReference type="Proteomes" id="UP000293912">
    <property type="component" value="Chromosome"/>
</dbReference>
<name>A0A4P6WUJ5_HYDPS</name>
<dbReference type="InterPro" id="IPR014710">
    <property type="entry name" value="RmlC-like_jellyroll"/>
</dbReference>
<protein>
    <submittedName>
        <fullName evidence="6">cAMP receptor protein</fullName>
    </submittedName>
</protein>
<dbReference type="Pfam" id="PF13545">
    <property type="entry name" value="HTH_Crp_2"/>
    <property type="match status" value="1"/>
</dbReference>
<evidence type="ECO:0000256" key="1">
    <source>
        <dbReference type="ARBA" id="ARBA00023015"/>
    </source>
</evidence>
<accession>A0A4P6WUJ5</accession>
<dbReference type="PANTHER" id="PTHR24567:SF68">
    <property type="entry name" value="DNA-BINDING TRANSCRIPTIONAL DUAL REGULATOR CRP"/>
    <property type="match status" value="1"/>
</dbReference>
<evidence type="ECO:0000259" key="5">
    <source>
        <dbReference type="PROSITE" id="PS51063"/>
    </source>
</evidence>
<proteinExistence type="predicted"/>
<dbReference type="EMBL" id="CP037867">
    <property type="protein sequence ID" value="QBM27512.1"/>
    <property type="molecule type" value="Genomic_DNA"/>
</dbReference>
<dbReference type="GO" id="GO:0005829">
    <property type="term" value="C:cytosol"/>
    <property type="evidence" value="ECO:0007669"/>
    <property type="project" value="TreeGrafter"/>
</dbReference>
<dbReference type="GO" id="GO:0003677">
    <property type="term" value="F:DNA binding"/>
    <property type="evidence" value="ECO:0007669"/>
    <property type="project" value="UniProtKB-KW"/>
</dbReference>